<gene>
    <name evidence="1" type="ORF">LTR37_020657</name>
</gene>
<keyword evidence="2" id="KW-1185">Reference proteome</keyword>
<sequence>MVVPTSYQHLPLTSTRNIRLLNIHPGSTGSELRLDIQQVCLDDKTFPAYSALSYCWEGQSPDCPTLCDGATLNVTKNCKEAMVKLRMPEDIVTLWIDSICVDQTNVEEKSGQVALMAEIYKNADKVTVWLGEWSRKMQQAVDIIKEIGDLSSLALLGWEATHEDGLRLQQRNQARARDLEATTPHPSDDVLGSLFHRPWFNPALGHHADSYRRLDSLSLPVGRPVSNGQAAQTSPPMVSMIRWPVLKEVHDLKPGDLVRHPMVWPIIVDSREKGATDVRDKVFALYGVFQELQIAWTLPAPDYSKSIEDVYRELIIACIESDKNLTILFDAPSDRRHLRPHLASWVPDWSDSGWRGKGSTDCRIALTRDRFCAAGPTDPEWCFSKDGHRLQLRGKFIDEVILCGTPFCCLADAHTLANMRDYRDPSTNSNAKEKYLSGLRQLYDSLTSWVSVCAWYDRYSATGETAREAFCRTLTQDFSIAEDVIPEHYQQVSAAWFDIMTSANPDVEVFRARYGSELDDATIERVIEMCPPDAVPFSALTIQPGGKFHSAARLWSNRRGFYITADGKMGSAPARTEVLRDGSFRAVNLAEAGDRIAVVQGLEMPMILRPLNREAAGNAKVVVRDGECVYRLVTHAYVHGIMYGEAWEDRATSVETIILV</sequence>
<dbReference type="EMBL" id="JAUTXU010000377">
    <property type="protein sequence ID" value="KAK3682031.1"/>
    <property type="molecule type" value="Genomic_DNA"/>
</dbReference>
<accession>A0ACC3MAN8</accession>
<evidence type="ECO:0000313" key="2">
    <source>
        <dbReference type="Proteomes" id="UP001281147"/>
    </source>
</evidence>
<comment type="caution">
    <text evidence="1">The sequence shown here is derived from an EMBL/GenBank/DDBJ whole genome shotgun (WGS) entry which is preliminary data.</text>
</comment>
<dbReference type="Proteomes" id="UP001281147">
    <property type="component" value="Unassembled WGS sequence"/>
</dbReference>
<reference evidence="1" key="1">
    <citation type="submission" date="2023-07" db="EMBL/GenBank/DDBJ databases">
        <title>Black Yeasts Isolated from many extreme environments.</title>
        <authorList>
            <person name="Coleine C."/>
            <person name="Stajich J.E."/>
            <person name="Selbmann L."/>
        </authorList>
    </citation>
    <scope>NUCLEOTIDE SEQUENCE</scope>
    <source>
        <strain evidence="1">CCFEE 5714</strain>
    </source>
</reference>
<organism evidence="1 2">
    <name type="scientific">Vermiconidia calcicola</name>
    <dbReference type="NCBI Taxonomy" id="1690605"/>
    <lineage>
        <taxon>Eukaryota</taxon>
        <taxon>Fungi</taxon>
        <taxon>Dikarya</taxon>
        <taxon>Ascomycota</taxon>
        <taxon>Pezizomycotina</taxon>
        <taxon>Dothideomycetes</taxon>
        <taxon>Dothideomycetidae</taxon>
        <taxon>Mycosphaerellales</taxon>
        <taxon>Extremaceae</taxon>
        <taxon>Vermiconidia</taxon>
    </lineage>
</organism>
<name>A0ACC3MAN8_9PEZI</name>
<proteinExistence type="predicted"/>
<evidence type="ECO:0000313" key="1">
    <source>
        <dbReference type="EMBL" id="KAK3682031.1"/>
    </source>
</evidence>
<protein>
    <submittedName>
        <fullName evidence="1">Uncharacterized protein</fullName>
    </submittedName>
</protein>